<dbReference type="OrthoDB" id="9794394at2"/>
<keyword evidence="2" id="KW-0805">Transcription regulation</keyword>
<dbReference type="PANTHER" id="PTHR33238">
    <property type="entry name" value="IRON (METAL) DEPENDENT REPRESSOR, DTXR FAMILY"/>
    <property type="match status" value="1"/>
</dbReference>
<keyword evidence="3" id="KW-0238">DNA-binding</keyword>
<dbReference type="PROSITE" id="PS50944">
    <property type="entry name" value="HTH_DTXR"/>
    <property type="match status" value="1"/>
</dbReference>
<evidence type="ECO:0000256" key="1">
    <source>
        <dbReference type="ARBA" id="ARBA00007871"/>
    </source>
</evidence>
<proteinExistence type="inferred from homology"/>
<dbReference type="InterPro" id="IPR022687">
    <property type="entry name" value="HTH_DTXR"/>
</dbReference>
<accession>A0A6N4TDQ9</accession>
<dbReference type="GO" id="GO:0046914">
    <property type="term" value="F:transition metal ion binding"/>
    <property type="evidence" value="ECO:0007669"/>
    <property type="project" value="InterPro"/>
</dbReference>
<dbReference type="InterPro" id="IPR036388">
    <property type="entry name" value="WH-like_DNA-bd_sf"/>
</dbReference>
<evidence type="ECO:0000313" key="7">
    <source>
        <dbReference type="Proteomes" id="UP000463916"/>
    </source>
</evidence>
<sequence length="171" mass="20031">MENINDLSSNFQDYLLDILKLSDEKKVVRLKDIAEKRKVKMPAVNVMLKKMEKAGLIVHENYGYVELTGKGMELAAQIEKRHKVLYEFLKDILNLPQEIAEKDAHKIEHDLDEKAIKNISAFMEFVDLMEKKFHTRECFCFSYFSENGDLPPEDVCKTRLLLRFKDESKNT</sequence>
<reference evidence="7" key="1">
    <citation type="submission" date="2019-04" db="EMBL/GenBank/DDBJ databases">
        <title>NAS-01 Genome Sequencing.</title>
        <authorList>
            <person name="Kato S."/>
            <person name="Itoh T."/>
            <person name="Ohkuma M."/>
        </authorList>
    </citation>
    <scope>NUCLEOTIDE SEQUENCE [LARGE SCALE GENOMIC DNA]</scope>
    <source>
        <strain evidence="7">NAS-01</strain>
        <plasmid evidence="7">pATS2</plasmid>
    </source>
</reference>
<keyword evidence="6" id="KW-0614">Plasmid</keyword>
<evidence type="ECO:0000259" key="5">
    <source>
        <dbReference type="PROSITE" id="PS50944"/>
    </source>
</evidence>
<dbReference type="InterPro" id="IPR001367">
    <property type="entry name" value="Fe_dep_repressor"/>
</dbReference>
<organism evidence="6 7">
    <name type="scientific">Athalassotoga saccharophila</name>
    <dbReference type="NCBI Taxonomy" id="1441386"/>
    <lineage>
        <taxon>Bacteria</taxon>
        <taxon>Thermotogati</taxon>
        <taxon>Thermotogota</taxon>
        <taxon>Thermotogae</taxon>
        <taxon>Mesoaciditogales</taxon>
        <taxon>Mesoaciditogaceae</taxon>
        <taxon>Athalassotoga</taxon>
    </lineage>
</organism>
<keyword evidence="4" id="KW-0804">Transcription</keyword>
<dbReference type="SUPFAM" id="SSF46785">
    <property type="entry name" value="Winged helix' DNA-binding domain"/>
    <property type="match status" value="1"/>
</dbReference>
<dbReference type="GO" id="GO:0046983">
    <property type="term" value="F:protein dimerization activity"/>
    <property type="evidence" value="ECO:0007669"/>
    <property type="project" value="InterPro"/>
</dbReference>
<dbReference type="RefSeq" id="WP_161849063.1">
    <property type="nucleotide sequence ID" value="NZ_AP019553.1"/>
</dbReference>
<gene>
    <name evidence="6" type="ORF">ATHSA_p20028</name>
</gene>
<dbReference type="InterPro" id="IPR022689">
    <property type="entry name" value="Iron_dep_repressor"/>
</dbReference>
<dbReference type="InterPro" id="IPR036390">
    <property type="entry name" value="WH_DNA-bd_sf"/>
</dbReference>
<protein>
    <submittedName>
        <fullName evidence="6">Transcriptional regulator MntR</fullName>
    </submittedName>
</protein>
<dbReference type="GO" id="GO:0003700">
    <property type="term" value="F:DNA-binding transcription factor activity"/>
    <property type="evidence" value="ECO:0007669"/>
    <property type="project" value="InterPro"/>
</dbReference>
<evidence type="ECO:0000313" key="6">
    <source>
        <dbReference type="EMBL" id="BBJ29118.1"/>
    </source>
</evidence>
<evidence type="ECO:0000256" key="2">
    <source>
        <dbReference type="ARBA" id="ARBA00023015"/>
    </source>
</evidence>
<geneLocation type="plasmid" evidence="6 7">
    <name>pATS2</name>
</geneLocation>
<dbReference type="KEGG" id="asac:ATHSA_p20028"/>
<name>A0A6N4TDQ9_9BACT</name>
<comment type="similarity">
    <text evidence="1">Belongs to the DtxR/MntR family.</text>
</comment>
<dbReference type="PANTHER" id="PTHR33238:SF7">
    <property type="entry name" value="IRON-DEPENDENT TRANSCRIPTIONAL REGULATOR"/>
    <property type="match status" value="1"/>
</dbReference>
<feature type="domain" description="HTH dtxR-type" evidence="5">
    <location>
        <begin position="7"/>
        <end position="68"/>
    </location>
</feature>
<dbReference type="Pfam" id="PF02742">
    <property type="entry name" value="Fe_dep_repr_C"/>
    <property type="match status" value="1"/>
</dbReference>
<dbReference type="Pfam" id="PF01325">
    <property type="entry name" value="Fe_dep_repress"/>
    <property type="match status" value="1"/>
</dbReference>
<dbReference type="Proteomes" id="UP000463916">
    <property type="component" value="Plasmid pATS2"/>
</dbReference>
<keyword evidence="7" id="KW-1185">Reference proteome</keyword>
<evidence type="ECO:0000256" key="4">
    <source>
        <dbReference type="ARBA" id="ARBA00023163"/>
    </source>
</evidence>
<dbReference type="EMBL" id="AP019553">
    <property type="protein sequence ID" value="BBJ29118.1"/>
    <property type="molecule type" value="Genomic_DNA"/>
</dbReference>
<dbReference type="InterPro" id="IPR050536">
    <property type="entry name" value="DtxR_MntR_Metal-Reg"/>
</dbReference>
<dbReference type="Gene3D" id="1.10.10.10">
    <property type="entry name" value="Winged helix-like DNA-binding domain superfamily/Winged helix DNA-binding domain"/>
    <property type="match status" value="1"/>
</dbReference>
<dbReference type="SMART" id="SM00529">
    <property type="entry name" value="HTH_DTXR"/>
    <property type="match status" value="1"/>
</dbReference>
<dbReference type="InterPro" id="IPR036421">
    <property type="entry name" value="Fe_dep_repressor_sf"/>
</dbReference>
<dbReference type="GO" id="GO:0003677">
    <property type="term" value="F:DNA binding"/>
    <property type="evidence" value="ECO:0007669"/>
    <property type="project" value="UniProtKB-KW"/>
</dbReference>
<evidence type="ECO:0000256" key="3">
    <source>
        <dbReference type="ARBA" id="ARBA00023125"/>
    </source>
</evidence>
<dbReference type="AlphaFoldDB" id="A0A6N4TDQ9"/>
<dbReference type="Gene3D" id="1.10.60.10">
    <property type="entry name" value="Iron dependent repressor, metal binding and dimerisation domain"/>
    <property type="match status" value="1"/>
</dbReference>